<dbReference type="Pfam" id="PF17615">
    <property type="entry name" value="C166"/>
    <property type="match status" value="1"/>
</dbReference>
<sequence length="205" mass="21561">MVSLRNLFTAAVALSAPIAAQITPAQVVDNIRALTQKSQALQAPAQSISLVNGPLILVGQGPFPQIITGFTDIVTTATVAINQMQGMPPVAAGEPSDAIFEAFREFVRVHQVLLNILIGKAGLFETVPFIGAPVAAVLRQVEKIVDTIAFALIDNVQSRASDIQSQASSLGGTLDTCIQKYEGITNNLKAKRGLRFAAREVAAAA</sequence>
<dbReference type="AlphaFoldDB" id="A0AAD4FEG8"/>
<evidence type="ECO:0008006" key="4">
    <source>
        <dbReference type="Google" id="ProtNLM"/>
    </source>
</evidence>
<dbReference type="Proteomes" id="UP001199106">
    <property type="component" value="Unassembled WGS sequence"/>
</dbReference>
<gene>
    <name evidence="2" type="ORF">G6011_02250</name>
</gene>
<dbReference type="EMBL" id="JAANER010000006">
    <property type="protein sequence ID" value="KAG9188327.1"/>
    <property type="molecule type" value="Genomic_DNA"/>
</dbReference>
<reference evidence="2" key="1">
    <citation type="submission" date="2021-07" db="EMBL/GenBank/DDBJ databases">
        <title>Genome Resource of American Ginseng Black Spot Pathogen Alternaria panax.</title>
        <authorList>
            <person name="Qiu C."/>
            <person name="Wang W."/>
            <person name="Liu Z."/>
        </authorList>
    </citation>
    <scope>NUCLEOTIDE SEQUENCE</scope>
    <source>
        <strain evidence="2">BNCC115425</strain>
    </source>
</reference>
<evidence type="ECO:0000256" key="1">
    <source>
        <dbReference type="SAM" id="SignalP"/>
    </source>
</evidence>
<feature type="chain" id="PRO_5041984855" description="UVI-1" evidence="1">
    <location>
        <begin position="21"/>
        <end position="205"/>
    </location>
</feature>
<keyword evidence="1" id="KW-0732">Signal</keyword>
<organism evidence="2 3">
    <name type="scientific">Alternaria panax</name>
    <dbReference type="NCBI Taxonomy" id="48097"/>
    <lineage>
        <taxon>Eukaryota</taxon>
        <taxon>Fungi</taxon>
        <taxon>Dikarya</taxon>
        <taxon>Ascomycota</taxon>
        <taxon>Pezizomycotina</taxon>
        <taxon>Dothideomycetes</taxon>
        <taxon>Pleosporomycetidae</taxon>
        <taxon>Pleosporales</taxon>
        <taxon>Pleosporineae</taxon>
        <taxon>Pleosporaceae</taxon>
        <taxon>Alternaria</taxon>
        <taxon>Alternaria sect. Panax</taxon>
    </lineage>
</organism>
<accession>A0AAD4FEG8</accession>
<feature type="signal peptide" evidence="1">
    <location>
        <begin position="1"/>
        <end position="20"/>
    </location>
</feature>
<name>A0AAD4FEG8_9PLEO</name>
<comment type="caution">
    <text evidence="2">The sequence shown here is derived from an EMBL/GenBank/DDBJ whole genome shotgun (WGS) entry which is preliminary data.</text>
</comment>
<protein>
    <recommendedName>
        <fullName evidence="4">UVI-1</fullName>
    </recommendedName>
</protein>
<evidence type="ECO:0000313" key="2">
    <source>
        <dbReference type="EMBL" id="KAG9188327.1"/>
    </source>
</evidence>
<evidence type="ECO:0000313" key="3">
    <source>
        <dbReference type="Proteomes" id="UP001199106"/>
    </source>
</evidence>
<proteinExistence type="predicted"/>
<keyword evidence="3" id="KW-1185">Reference proteome</keyword>